<proteinExistence type="predicted"/>
<feature type="transmembrane region" description="Helical" evidence="1">
    <location>
        <begin position="109"/>
        <end position="128"/>
    </location>
</feature>
<feature type="transmembrane region" description="Helical" evidence="1">
    <location>
        <begin position="6"/>
        <end position="26"/>
    </location>
</feature>
<name>A0ABT0HUA4_9BACT</name>
<accession>A0ABT0HUA4</accession>
<dbReference type="EMBL" id="JALPRF010000007">
    <property type="protein sequence ID" value="MCK8495218.1"/>
    <property type="molecule type" value="Genomic_DNA"/>
</dbReference>
<dbReference type="RefSeq" id="WP_248479935.1">
    <property type="nucleotide sequence ID" value="NZ_JALPRF010000007.1"/>
</dbReference>
<evidence type="ECO:0000313" key="2">
    <source>
        <dbReference type="EMBL" id="MCK8495218.1"/>
    </source>
</evidence>
<comment type="caution">
    <text evidence="2">The sequence shown here is derived from an EMBL/GenBank/DDBJ whole genome shotgun (WGS) entry which is preliminary data.</text>
</comment>
<keyword evidence="1" id="KW-0472">Membrane</keyword>
<evidence type="ECO:0000313" key="3">
    <source>
        <dbReference type="Proteomes" id="UP001202180"/>
    </source>
</evidence>
<evidence type="ECO:0000256" key="1">
    <source>
        <dbReference type="SAM" id="Phobius"/>
    </source>
</evidence>
<dbReference type="Proteomes" id="UP001202180">
    <property type="component" value="Unassembled WGS sequence"/>
</dbReference>
<keyword evidence="3" id="KW-1185">Reference proteome</keyword>
<protein>
    <submittedName>
        <fullName evidence="2">DUF3592 domain-containing protein</fullName>
    </submittedName>
</protein>
<reference evidence="2 3" key="1">
    <citation type="submission" date="2022-04" db="EMBL/GenBank/DDBJ databases">
        <title>Spirosoma sp. strain RP8 genome sequencing and assembly.</title>
        <authorList>
            <person name="Jung Y."/>
        </authorList>
    </citation>
    <scope>NUCLEOTIDE SEQUENCE [LARGE SCALE GENOMIC DNA]</scope>
    <source>
        <strain evidence="2 3">RP8</strain>
    </source>
</reference>
<sequence length="129" mass="15307">MKFLIPLLIGGIFSSVLSGFFLISYYRLIKRANKTIGTITSFERSDFFTLRQLWVPIVRFKTRTNTWIEHQPEHSVFHELNYFSAHQEVRVFYREETPKQFVIESGLEVFMNWLIIILTLGGIAWLFVQ</sequence>
<keyword evidence="1" id="KW-0812">Transmembrane</keyword>
<gene>
    <name evidence="2" type="ORF">M0L20_25330</name>
</gene>
<keyword evidence="1" id="KW-1133">Transmembrane helix</keyword>
<organism evidence="2 3">
    <name type="scientific">Spirosoma liriopis</name>
    <dbReference type="NCBI Taxonomy" id="2937440"/>
    <lineage>
        <taxon>Bacteria</taxon>
        <taxon>Pseudomonadati</taxon>
        <taxon>Bacteroidota</taxon>
        <taxon>Cytophagia</taxon>
        <taxon>Cytophagales</taxon>
        <taxon>Cytophagaceae</taxon>
        <taxon>Spirosoma</taxon>
    </lineage>
</organism>